<proteinExistence type="predicted"/>
<dbReference type="EMBL" id="CP013422">
    <property type="protein sequence ID" value="AOJ78854.1"/>
    <property type="molecule type" value="Genomic_DNA"/>
</dbReference>
<sequence>MRERLLHLAQIVAEAVQFAQSLLNTQSFIQWQRLNTEPRTPLLAKKIGGGTPLDQVCNQDCVNLVLQPCTLPHQL</sequence>
<dbReference type="Proteomes" id="UP000243680">
    <property type="component" value="Chromosome 2"/>
</dbReference>
<evidence type="ECO:0000313" key="2">
    <source>
        <dbReference type="EMBL" id="AOJ76470.1"/>
    </source>
</evidence>
<dbReference type="EMBL" id="CP013421">
    <property type="protein sequence ID" value="AOJ76470.1"/>
    <property type="molecule type" value="Genomic_DNA"/>
</dbReference>
<accession>A0A1B4LH02</accession>
<evidence type="ECO:0000313" key="1">
    <source>
        <dbReference type="EMBL" id="AOJ75270.1"/>
    </source>
</evidence>
<dbReference type="Proteomes" id="UP000243680">
    <property type="component" value="Chromosome 3"/>
</dbReference>
<dbReference type="AlphaFoldDB" id="A0A1B4LH02"/>
<gene>
    <name evidence="1" type="ORF">WJ35_09430</name>
    <name evidence="2" type="ORF">WJ35_15210</name>
    <name evidence="3" type="ORF">WJ35_28470</name>
</gene>
<evidence type="ECO:0000313" key="3">
    <source>
        <dbReference type="EMBL" id="AOJ78854.1"/>
    </source>
</evidence>
<evidence type="ECO:0000313" key="4">
    <source>
        <dbReference type="Proteomes" id="UP000243680"/>
    </source>
</evidence>
<organism evidence="2 4">
    <name type="scientific">Burkholderia ubonensis</name>
    <dbReference type="NCBI Taxonomy" id="101571"/>
    <lineage>
        <taxon>Bacteria</taxon>
        <taxon>Pseudomonadati</taxon>
        <taxon>Pseudomonadota</taxon>
        <taxon>Betaproteobacteria</taxon>
        <taxon>Burkholderiales</taxon>
        <taxon>Burkholderiaceae</taxon>
        <taxon>Burkholderia</taxon>
        <taxon>Burkholderia cepacia complex</taxon>
    </lineage>
</organism>
<reference evidence="2 4" key="1">
    <citation type="submission" date="2015-12" db="EMBL/GenBank/DDBJ databases">
        <title>Diversity of Burkholderia near neighbor genomes.</title>
        <authorList>
            <person name="Sahl J."/>
            <person name="Wagner D."/>
            <person name="Keim P."/>
        </authorList>
    </citation>
    <scope>NUCLEOTIDE SEQUENCE [LARGE SCALE GENOMIC DNA]</scope>
    <source>
        <strain evidence="2 4">MSMB0783</strain>
    </source>
</reference>
<dbReference type="EMBL" id="CP013420">
    <property type="protein sequence ID" value="AOJ75270.1"/>
    <property type="molecule type" value="Genomic_DNA"/>
</dbReference>
<dbReference type="Proteomes" id="UP000243680">
    <property type="component" value="Chromosome 1"/>
</dbReference>
<name>A0A1B4LH02_9BURK</name>
<protein>
    <submittedName>
        <fullName evidence="2">Uncharacterized protein</fullName>
    </submittedName>
</protein>